<dbReference type="Proteomes" id="UP001060215">
    <property type="component" value="Chromosome 3"/>
</dbReference>
<proteinExistence type="predicted"/>
<organism evidence="1 2">
    <name type="scientific">Camellia lanceoleosa</name>
    <dbReference type="NCBI Taxonomy" id="1840588"/>
    <lineage>
        <taxon>Eukaryota</taxon>
        <taxon>Viridiplantae</taxon>
        <taxon>Streptophyta</taxon>
        <taxon>Embryophyta</taxon>
        <taxon>Tracheophyta</taxon>
        <taxon>Spermatophyta</taxon>
        <taxon>Magnoliopsida</taxon>
        <taxon>eudicotyledons</taxon>
        <taxon>Gunneridae</taxon>
        <taxon>Pentapetalae</taxon>
        <taxon>asterids</taxon>
        <taxon>Ericales</taxon>
        <taxon>Theaceae</taxon>
        <taxon>Camellia</taxon>
    </lineage>
</organism>
<comment type="caution">
    <text evidence="1">The sequence shown here is derived from an EMBL/GenBank/DDBJ whole genome shotgun (WGS) entry which is preliminary data.</text>
</comment>
<dbReference type="EMBL" id="CM045760">
    <property type="protein sequence ID" value="KAI8026672.1"/>
    <property type="molecule type" value="Genomic_DNA"/>
</dbReference>
<protein>
    <submittedName>
        <fullName evidence="1">Uncharacterized protein</fullName>
    </submittedName>
</protein>
<accession>A0ACC0IL67</accession>
<name>A0ACC0IL67_9ERIC</name>
<sequence length="76" mass="8319">MMMMAEKKKIMVLCLVVFLISSSFMDGVESQVDCYDACSTGCVQKDSRLMARCDRKCQIKCAPGLQAEGLLSSSTP</sequence>
<keyword evidence="2" id="KW-1185">Reference proteome</keyword>
<evidence type="ECO:0000313" key="1">
    <source>
        <dbReference type="EMBL" id="KAI8026672.1"/>
    </source>
</evidence>
<evidence type="ECO:0000313" key="2">
    <source>
        <dbReference type="Proteomes" id="UP001060215"/>
    </source>
</evidence>
<gene>
    <name evidence="1" type="ORF">LOK49_LG02G02910</name>
</gene>
<reference evidence="1 2" key="1">
    <citation type="journal article" date="2022" name="Plant J.">
        <title>Chromosome-level genome of Camellia lanceoleosa provides a valuable resource for understanding genome evolution and self-incompatibility.</title>
        <authorList>
            <person name="Gong W."/>
            <person name="Xiao S."/>
            <person name="Wang L."/>
            <person name="Liao Z."/>
            <person name="Chang Y."/>
            <person name="Mo W."/>
            <person name="Hu G."/>
            <person name="Li W."/>
            <person name="Zhao G."/>
            <person name="Zhu H."/>
            <person name="Hu X."/>
            <person name="Ji K."/>
            <person name="Xiang X."/>
            <person name="Song Q."/>
            <person name="Yuan D."/>
            <person name="Jin S."/>
            <person name="Zhang L."/>
        </authorList>
    </citation>
    <scope>NUCLEOTIDE SEQUENCE [LARGE SCALE GENOMIC DNA]</scope>
    <source>
        <strain evidence="1">SQ_2022a</strain>
    </source>
</reference>